<dbReference type="EMBL" id="BAAARY010000012">
    <property type="protein sequence ID" value="GAA2526674.1"/>
    <property type="molecule type" value="Genomic_DNA"/>
</dbReference>
<feature type="transmembrane region" description="Helical" evidence="9">
    <location>
        <begin position="171"/>
        <end position="189"/>
    </location>
</feature>
<keyword evidence="6 9" id="KW-1133">Transmembrane helix</keyword>
<keyword evidence="11" id="KW-1185">Reference proteome</keyword>
<organism evidence="10 11">
    <name type="scientific">Pilimelia columellifera subsp. columellifera</name>
    <dbReference type="NCBI Taxonomy" id="706583"/>
    <lineage>
        <taxon>Bacteria</taxon>
        <taxon>Bacillati</taxon>
        <taxon>Actinomycetota</taxon>
        <taxon>Actinomycetes</taxon>
        <taxon>Micromonosporales</taxon>
        <taxon>Micromonosporaceae</taxon>
        <taxon>Pilimelia</taxon>
    </lineage>
</organism>
<evidence type="ECO:0000256" key="3">
    <source>
        <dbReference type="ARBA" id="ARBA00022448"/>
    </source>
</evidence>
<evidence type="ECO:0000256" key="8">
    <source>
        <dbReference type="SAM" id="MobiDB-lite"/>
    </source>
</evidence>
<dbReference type="InterPro" id="IPR037294">
    <property type="entry name" value="ABC_BtuC-like"/>
</dbReference>
<sequence>MMSIDEGVRPTLATDGDPPAAPSRRPPDHRRWWLLGTALTLVALGALSLALGARPLAPEVVWNALTDPDGGEAAVIVWEHRLPRTLLGVLVGVALGLAGALMQALTRNPLADPGLLGVTMGASAAVVVGIAFLGVGALTGYLWFAVAGAAGASALVYLISGRSAAPDRMVLAGAAISAVLLAFTSAVLLQRPDAFRDFRFWDVGSLAGRGLDVAAQTGPLIGFGAVVALALARPLNALALGEDSARSLGAAVGRTRIWGALAVTALCGAATAAAGPIGFVGLVVAHAARIIIGPDLRWLLPCAALLTPSLLLAADIVGRLAIAPAELSVGVVTAVIGAPVFIALCRRSRLGAL</sequence>
<evidence type="ECO:0000256" key="7">
    <source>
        <dbReference type="ARBA" id="ARBA00023136"/>
    </source>
</evidence>
<feature type="transmembrane region" description="Helical" evidence="9">
    <location>
        <begin position="141"/>
        <end position="159"/>
    </location>
</feature>
<evidence type="ECO:0000256" key="5">
    <source>
        <dbReference type="ARBA" id="ARBA00022692"/>
    </source>
</evidence>
<evidence type="ECO:0000256" key="4">
    <source>
        <dbReference type="ARBA" id="ARBA00022475"/>
    </source>
</evidence>
<feature type="transmembrane region" description="Helical" evidence="9">
    <location>
        <begin position="32"/>
        <end position="53"/>
    </location>
</feature>
<feature type="transmembrane region" description="Helical" evidence="9">
    <location>
        <begin position="85"/>
        <end position="102"/>
    </location>
</feature>
<name>A0ABN3NMQ7_9ACTN</name>
<protein>
    <submittedName>
        <fullName evidence="10">Iron chelate uptake ABC transporter family permease subunit</fullName>
    </submittedName>
</protein>
<evidence type="ECO:0000256" key="9">
    <source>
        <dbReference type="SAM" id="Phobius"/>
    </source>
</evidence>
<accession>A0ABN3NMQ7</accession>
<feature type="transmembrane region" description="Helical" evidence="9">
    <location>
        <begin position="257"/>
        <end position="286"/>
    </location>
</feature>
<keyword evidence="7 9" id="KW-0472">Membrane</keyword>
<comment type="similarity">
    <text evidence="2">Belongs to the binding-protein-dependent transport system permease family. FecCD subfamily.</text>
</comment>
<dbReference type="Proteomes" id="UP001499978">
    <property type="component" value="Unassembled WGS sequence"/>
</dbReference>
<evidence type="ECO:0000256" key="6">
    <source>
        <dbReference type="ARBA" id="ARBA00022989"/>
    </source>
</evidence>
<comment type="caution">
    <text evidence="10">The sequence shown here is derived from an EMBL/GenBank/DDBJ whole genome shotgun (WGS) entry which is preliminary data.</text>
</comment>
<dbReference type="Gene3D" id="1.10.3470.10">
    <property type="entry name" value="ABC transporter involved in vitamin B12 uptake, BtuC"/>
    <property type="match status" value="1"/>
</dbReference>
<comment type="subcellular location">
    <subcellularLocation>
        <location evidence="1">Cell membrane</location>
        <topology evidence="1">Multi-pass membrane protein</topology>
    </subcellularLocation>
</comment>
<keyword evidence="3" id="KW-0813">Transport</keyword>
<evidence type="ECO:0000313" key="10">
    <source>
        <dbReference type="EMBL" id="GAA2526674.1"/>
    </source>
</evidence>
<feature type="transmembrane region" description="Helical" evidence="9">
    <location>
        <begin position="298"/>
        <end position="321"/>
    </location>
</feature>
<keyword evidence="5 9" id="KW-0812">Transmembrane</keyword>
<evidence type="ECO:0000313" key="11">
    <source>
        <dbReference type="Proteomes" id="UP001499978"/>
    </source>
</evidence>
<dbReference type="PANTHER" id="PTHR30472:SF1">
    <property type="entry name" value="FE(3+) DICITRATE TRANSPORT SYSTEM PERMEASE PROTEIN FECC-RELATED"/>
    <property type="match status" value="1"/>
</dbReference>
<evidence type="ECO:0000256" key="1">
    <source>
        <dbReference type="ARBA" id="ARBA00004651"/>
    </source>
</evidence>
<keyword evidence="4" id="KW-1003">Cell membrane</keyword>
<dbReference type="SUPFAM" id="SSF81345">
    <property type="entry name" value="ABC transporter involved in vitamin B12 uptake, BtuC"/>
    <property type="match status" value="1"/>
</dbReference>
<dbReference type="Pfam" id="PF01032">
    <property type="entry name" value="FecCD"/>
    <property type="match status" value="1"/>
</dbReference>
<evidence type="ECO:0000256" key="2">
    <source>
        <dbReference type="ARBA" id="ARBA00007935"/>
    </source>
</evidence>
<feature type="transmembrane region" description="Helical" evidence="9">
    <location>
        <begin position="327"/>
        <end position="345"/>
    </location>
</feature>
<feature type="transmembrane region" description="Helical" evidence="9">
    <location>
        <begin position="114"/>
        <end position="135"/>
    </location>
</feature>
<dbReference type="PANTHER" id="PTHR30472">
    <property type="entry name" value="FERRIC ENTEROBACTIN TRANSPORT SYSTEM PERMEASE PROTEIN"/>
    <property type="match status" value="1"/>
</dbReference>
<feature type="region of interest" description="Disordered" evidence="8">
    <location>
        <begin position="1"/>
        <end position="27"/>
    </location>
</feature>
<reference evidence="10 11" key="1">
    <citation type="journal article" date="2019" name="Int. J. Syst. Evol. Microbiol.">
        <title>The Global Catalogue of Microorganisms (GCM) 10K type strain sequencing project: providing services to taxonomists for standard genome sequencing and annotation.</title>
        <authorList>
            <consortium name="The Broad Institute Genomics Platform"/>
            <consortium name="The Broad Institute Genome Sequencing Center for Infectious Disease"/>
            <person name="Wu L."/>
            <person name="Ma J."/>
        </authorList>
    </citation>
    <scope>NUCLEOTIDE SEQUENCE [LARGE SCALE GENOMIC DNA]</scope>
    <source>
        <strain evidence="10 11">JCM 3367</strain>
    </source>
</reference>
<dbReference type="InterPro" id="IPR000522">
    <property type="entry name" value="ABC_transptr_permease_BtuC"/>
</dbReference>
<dbReference type="CDD" id="cd06550">
    <property type="entry name" value="TM_ABC_iron-siderophores_like"/>
    <property type="match status" value="1"/>
</dbReference>
<gene>
    <name evidence="10" type="ORF">GCM10010201_26770</name>
</gene>
<proteinExistence type="inferred from homology"/>